<name>A0A7Y2M0X2_9MICO</name>
<protein>
    <recommendedName>
        <fullName evidence="3">Restriction endonuclease</fullName>
    </recommendedName>
</protein>
<dbReference type="AlphaFoldDB" id="A0A7Y2M0X2"/>
<proteinExistence type="predicted"/>
<dbReference type="InterPro" id="IPR036388">
    <property type="entry name" value="WH-like_DNA-bd_sf"/>
</dbReference>
<evidence type="ECO:0000313" key="2">
    <source>
        <dbReference type="Proteomes" id="UP000543598"/>
    </source>
</evidence>
<accession>A0A7Y2M0X2</accession>
<dbReference type="Proteomes" id="UP000543598">
    <property type="component" value="Unassembled WGS sequence"/>
</dbReference>
<comment type="caution">
    <text evidence="1">The sequence shown here is derived from an EMBL/GenBank/DDBJ whole genome shotgun (WGS) entry which is preliminary data.</text>
</comment>
<reference evidence="1 2" key="1">
    <citation type="submission" date="2020-05" db="EMBL/GenBank/DDBJ databases">
        <title>MicrobeNet Type strains.</title>
        <authorList>
            <person name="Nicholson A.C."/>
        </authorList>
    </citation>
    <scope>NUCLEOTIDE SEQUENCE [LARGE SCALE GENOMIC DNA]</scope>
    <source>
        <strain evidence="1 2">JCM 14282</strain>
    </source>
</reference>
<dbReference type="EMBL" id="JABEMB010000003">
    <property type="protein sequence ID" value="NNH03063.1"/>
    <property type="molecule type" value="Genomic_DNA"/>
</dbReference>
<organism evidence="1 2">
    <name type="scientific">Microbacterium ulmi</name>
    <dbReference type="NCBI Taxonomy" id="179095"/>
    <lineage>
        <taxon>Bacteria</taxon>
        <taxon>Bacillati</taxon>
        <taxon>Actinomycetota</taxon>
        <taxon>Actinomycetes</taxon>
        <taxon>Micrococcales</taxon>
        <taxon>Microbacteriaceae</taxon>
        <taxon>Microbacterium</taxon>
    </lineage>
</organism>
<keyword evidence="2" id="KW-1185">Reference proteome</keyword>
<sequence>METESEVLPWLARVGAVPTLPSPTGGWRDQLIRLLEWLNQSGPLPRDTTFANPGSATQYTLGQYANQLAPFDLLTRTPERQVEVGKFGREWLKDPAPDLLLRQIHARAKFVGELLSAIRDRPREMIELHDLANDEYGLDWRSRDQVRRRMTWLMSLGFAERLYNNFYAITDSGREVLSDLPLHVIDGHDESDQSARLPLPASGPAIEALVMTLAADPRIDEVRRRGLGYLPANPDSPVEKSIAALTELAVDPISIDGFVSKTRVTFDLSDSSAKSSLGTLRGCGLFEPTGRFTFVASTVAREWLESGSAIDLVRILHAKTFPVGEVIRLIDEANRAPALALAINARYGDGSTSALAVARILPFLLAVGAIREIGYARYASTALGRELADSLPLRRTAIDGMDESSTPAVAGEPRPTAEELAGELEAAGTRSEQPQRLERAVAAALNYLGATAKIVGGPGNTDVLAEIGTQPAERIVAIIDAKSSIHGVVSENAVKLDAIEEHKRKHGASLAAIVGPSFAGRLASWATDKQIALITTDFLASLVRRHATTPLGRADLQNLLEGHDGHEALIRSVSLQSATAGLVGIVLTVLLREAEENDPNVTAGLDLDGMYRAIRDQFAIKADKQDLRVAADLLASPLVAGVALRGNHYLAVEPATTIALRLSTLASSLEGINQVD</sequence>
<dbReference type="Gene3D" id="1.10.10.10">
    <property type="entry name" value="Winged helix-like DNA-binding domain superfamily/Winged helix DNA-binding domain"/>
    <property type="match status" value="1"/>
</dbReference>
<evidence type="ECO:0008006" key="3">
    <source>
        <dbReference type="Google" id="ProtNLM"/>
    </source>
</evidence>
<gene>
    <name evidence="1" type="ORF">HLA99_04230</name>
</gene>
<evidence type="ECO:0000313" key="1">
    <source>
        <dbReference type="EMBL" id="NNH03063.1"/>
    </source>
</evidence>
<dbReference type="RefSeq" id="WP_167034751.1">
    <property type="nucleotide sequence ID" value="NZ_BAAANA010000002.1"/>
</dbReference>